<evidence type="ECO:0000313" key="3">
    <source>
        <dbReference type="EMBL" id="MBO2008970.1"/>
    </source>
</evidence>
<organism evidence="3 4">
    <name type="scientific">Hymenobacter negativus</name>
    <dbReference type="NCBI Taxonomy" id="2795026"/>
    <lineage>
        <taxon>Bacteria</taxon>
        <taxon>Pseudomonadati</taxon>
        <taxon>Bacteroidota</taxon>
        <taxon>Cytophagia</taxon>
        <taxon>Cytophagales</taxon>
        <taxon>Hymenobacteraceae</taxon>
        <taxon>Hymenobacter</taxon>
    </lineage>
</organism>
<dbReference type="Proteomes" id="UP000664369">
    <property type="component" value="Unassembled WGS sequence"/>
</dbReference>
<sequence length="99" mass="10325">MKFLPFLTAALLSLGLSTAAFAQTTPASNAPADNNTNPTAPSNNQPRVGTAVDGSNISNNRDRLSPGTGTPAAPARTEAERQAHRDQKAAKRAAKRKTN</sequence>
<evidence type="ECO:0000256" key="1">
    <source>
        <dbReference type="SAM" id="MobiDB-lite"/>
    </source>
</evidence>
<keyword evidence="4" id="KW-1185">Reference proteome</keyword>
<feature type="compositionally biased region" description="Low complexity" evidence="1">
    <location>
        <begin position="26"/>
        <end position="44"/>
    </location>
</feature>
<feature type="region of interest" description="Disordered" evidence="1">
    <location>
        <begin position="26"/>
        <end position="99"/>
    </location>
</feature>
<protein>
    <submittedName>
        <fullName evidence="3">Uncharacterized protein</fullName>
    </submittedName>
</protein>
<gene>
    <name evidence="3" type="ORF">J4E00_07895</name>
</gene>
<evidence type="ECO:0000313" key="4">
    <source>
        <dbReference type="Proteomes" id="UP000664369"/>
    </source>
</evidence>
<feature type="chain" id="PRO_5047211805" evidence="2">
    <location>
        <begin position="23"/>
        <end position="99"/>
    </location>
</feature>
<accession>A0ABS3QCL6</accession>
<feature type="compositionally biased region" description="Basic and acidic residues" evidence="1">
    <location>
        <begin position="77"/>
        <end position="89"/>
    </location>
</feature>
<name>A0ABS3QCL6_9BACT</name>
<evidence type="ECO:0000256" key="2">
    <source>
        <dbReference type="SAM" id="SignalP"/>
    </source>
</evidence>
<keyword evidence="2" id="KW-0732">Signal</keyword>
<comment type="caution">
    <text evidence="3">The sequence shown here is derived from an EMBL/GenBank/DDBJ whole genome shotgun (WGS) entry which is preliminary data.</text>
</comment>
<dbReference type="EMBL" id="JAGETZ010000003">
    <property type="protein sequence ID" value="MBO2008970.1"/>
    <property type="molecule type" value="Genomic_DNA"/>
</dbReference>
<feature type="signal peptide" evidence="2">
    <location>
        <begin position="1"/>
        <end position="22"/>
    </location>
</feature>
<proteinExistence type="predicted"/>
<feature type="compositionally biased region" description="Basic residues" evidence="1">
    <location>
        <begin position="90"/>
        <end position="99"/>
    </location>
</feature>
<reference evidence="3 4" key="1">
    <citation type="submission" date="2021-03" db="EMBL/GenBank/DDBJ databases">
        <authorList>
            <person name="Kim M.K."/>
        </authorList>
    </citation>
    <scope>NUCLEOTIDE SEQUENCE [LARGE SCALE GENOMIC DNA]</scope>
    <source>
        <strain evidence="3 4">BT442</strain>
    </source>
</reference>
<dbReference type="RefSeq" id="WP_208174599.1">
    <property type="nucleotide sequence ID" value="NZ_JAGETZ010000003.1"/>
</dbReference>